<dbReference type="AlphaFoldDB" id="A0A382FI42"/>
<sequence length="82" mass="9595">MVKDQIKAMYTTLLNNHVQLLELIHEDSKGKELKNEEDFLKFFNQLANYLGSLRELIFSPEEIAEKDQLKNELMKSLKINVA</sequence>
<organism evidence="1">
    <name type="scientific">marine metagenome</name>
    <dbReference type="NCBI Taxonomy" id="408172"/>
    <lineage>
        <taxon>unclassified sequences</taxon>
        <taxon>metagenomes</taxon>
        <taxon>ecological metagenomes</taxon>
    </lineage>
</organism>
<accession>A0A382FI42</accession>
<name>A0A382FI42_9ZZZZ</name>
<reference evidence="1" key="1">
    <citation type="submission" date="2018-05" db="EMBL/GenBank/DDBJ databases">
        <authorList>
            <person name="Lanie J.A."/>
            <person name="Ng W.-L."/>
            <person name="Kazmierczak K.M."/>
            <person name="Andrzejewski T.M."/>
            <person name="Davidsen T.M."/>
            <person name="Wayne K.J."/>
            <person name="Tettelin H."/>
            <person name="Glass J.I."/>
            <person name="Rusch D."/>
            <person name="Podicherti R."/>
            <person name="Tsui H.-C.T."/>
            <person name="Winkler M.E."/>
        </authorList>
    </citation>
    <scope>NUCLEOTIDE SEQUENCE</scope>
</reference>
<dbReference type="EMBL" id="UINC01049950">
    <property type="protein sequence ID" value="SVB62329.1"/>
    <property type="molecule type" value="Genomic_DNA"/>
</dbReference>
<proteinExistence type="predicted"/>
<gene>
    <name evidence="1" type="ORF">METZ01_LOCUS215183</name>
</gene>
<protein>
    <submittedName>
        <fullName evidence="1">Uncharacterized protein</fullName>
    </submittedName>
</protein>
<evidence type="ECO:0000313" key="1">
    <source>
        <dbReference type="EMBL" id="SVB62329.1"/>
    </source>
</evidence>